<accession>A0ABV2WFX0</accession>
<sequence length="79" mass="8855">MPRIRLAYWYKDHLPGDEVEVEDEEFRNLSRDGRVAEVLTEPAAEDVPVVETEAPAQPAPEVETAGEQAPAESPGRKRR</sequence>
<evidence type="ECO:0000313" key="3">
    <source>
        <dbReference type="Proteomes" id="UP001550378"/>
    </source>
</evidence>
<dbReference type="RefSeq" id="WP_359656523.1">
    <property type="nucleotide sequence ID" value="NZ_JBEXZP010000137.1"/>
</dbReference>
<protein>
    <submittedName>
        <fullName evidence="2">Uncharacterized protein</fullName>
    </submittedName>
</protein>
<comment type="caution">
    <text evidence="2">The sequence shown here is derived from an EMBL/GenBank/DDBJ whole genome shotgun (WGS) entry which is preliminary data.</text>
</comment>
<name>A0ABV2WFX0_9ACTN</name>
<reference evidence="2 3" key="1">
    <citation type="submission" date="2024-06" db="EMBL/GenBank/DDBJ databases">
        <title>The Natural Products Discovery Center: Release of the First 8490 Sequenced Strains for Exploring Actinobacteria Biosynthetic Diversity.</title>
        <authorList>
            <person name="Kalkreuter E."/>
            <person name="Kautsar S.A."/>
            <person name="Yang D."/>
            <person name="Bader C.D."/>
            <person name="Teijaro C.N."/>
            <person name="Fluegel L."/>
            <person name="Davis C.M."/>
            <person name="Simpson J.R."/>
            <person name="Lauterbach L."/>
            <person name="Steele A.D."/>
            <person name="Gui C."/>
            <person name="Meng S."/>
            <person name="Li G."/>
            <person name="Viehrig K."/>
            <person name="Ye F."/>
            <person name="Su P."/>
            <person name="Kiefer A.F."/>
            <person name="Nichols A."/>
            <person name="Cepeda A.J."/>
            <person name="Yan W."/>
            <person name="Fan B."/>
            <person name="Jiang Y."/>
            <person name="Adhikari A."/>
            <person name="Zheng C.-J."/>
            <person name="Schuster L."/>
            <person name="Cowan T.M."/>
            <person name="Smanski M.J."/>
            <person name="Chevrette M.G."/>
            <person name="De Carvalho L.P.S."/>
            <person name="Shen B."/>
        </authorList>
    </citation>
    <scope>NUCLEOTIDE SEQUENCE [LARGE SCALE GENOMIC DNA]</scope>
    <source>
        <strain evidence="2 3">NPDC006337</strain>
    </source>
</reference>
<dbReference type="Proteomes" id="UP001550378">
    <property type="component" value="Unassembled WGS sequence"/>
</dbReference>
<evidence type="ECO:0000313" key="2">
    <source>
        <dbReference type="EMBL" id="MEU0712243.1"/>
    </source>
</evidence>
<gene>
    <name evidence="2" type="ORF">ABZ508_33335</name>
</gene>
<feature type="region of interest" description="Disordered" evidence="1">
    <location>
        <begin position="41"/>
        <end position="79"/>
    </location>
</feature>
<proteinExistence type="predicted"/>
<evidence type="ECO:0000256" key="1">
    <source>
        <dbReference type="SAM" id="MobiDB-lite"/>
    </source>
</evidence>
<dbReference type="EMBL" id="JBEXZR010000052">
    <property type="protein sequence ID" value="MEU0712243.1"/>
    <property type="molecule type" value="Genomic_DNA"/>
</dbReference>
<organism evidence="2 3">
    <name type="scientific">Streptomyces lavendulocolor</name>
    <dbReference type="NCBI Taxonomy" id="67316"/>
    <lineage>
        <taxon>Bacteria</taxon>
        <taxon>Bacillati</taxon>
        <taxon>Actinomycetota</taxon>
        <taxon>Actinomycetes</taxon>
        <taxon>Kitasatosporales</taxon>
        <taxon>Streptomycetaceae</taxon>
        <taxon>Streptomyces</taxon>
    </lineage>
</organism>
<keyword evidence="3" id="KW-1185">Reference proteome</keyword>